<organism evidence="2">
    <name type="scientific">marine metagenome</name>
    <dbReference type="NCBI Taxonomy" id="408172"/>
    <lineage>
        <taxon>unclassified sequences</taxon>
        <taxon>metagenomes</taxon>
        <taxon>ecological metagenomes</taxon>
    </lineage>
</organism>
<proteinExistence type="predicted"/>
<dbReference type="EMBL" id="UINC01018447">
    <property type="protein sequence ID" value="SVA77492.1"/>
    <property type="molecule type" value="Genomic_DNA"/>
</dbReference>
<keyword evidence="1" id="KW-1133">Transmembrane helix</keyword>
<protein>
    <submittedName>
        <fullName evidence="2">Uncharacterized protein</fullName>
    </submittedName>
</protein>
<feature type="transmembrane region" description="Helical" evidence="1">
    <location>
        <begin position="30"/>
        <end position="48"/>
    </location>
</feature>
<reference evidence="2" key="1">
    <citation type="submission" date="2018-05" db="EMBL/GenBank/DDBJ databases">
        <authorList>
            <person name="Lanie J.A."/>
            <person name="Ng W.-L."/>
            <person name="Kazmierczak K.M."/>
            <person name="Andrzejewski T.M."/>
            <person name="Davidsen T.M."/>
            <person name="Wayne K.J."/>
            <person name="Tettelin H."/>
            <person name="Glass J.I."/>
            <person name="Rusch D."/>
            <person name="Podicherti R."/>
            <person name="Tsui H.-C.T."/>
            <person name="Winkler M.E."/>
        </authorList>
    </citation>
    <scope>NUCLEOTIDE SEQUENCE</scope>
</reference>
<keyword evidence="1" id="KW-0472">Membrane</keyword>
<evidence type="ECO:0000313" key="2">
    <source>
        <dbReference type="EMBL" id="SVA77492.1"/>
    </source>
</evidence>
<accession>A0A381YLM6</accession>
<evidence type="ECO:0000256" key="1">
    <source>
        <dbReference type="SAM" id="Phobius"/>
    </source>
</evidence>
<gene>
    <name evidence="2" type="ORF">METZ01_LOCUS130346</name>
</gene>
<dbReference type="AlphaFoldDB" id="A0A381YLM6"/>
<keyword evidence="1" id="KW-0812">Transmembrane</keyword>
<name>A0A381YLM6_9ZZZZ</name>
<sequence>MKLSTNKKLCTLLGFINLACYSITRNPLNLYISMIMCAWVVFLELIQIHKKN</sequence>